<feature type="compositionally biased region" description="Basic and acidic residues" evidence="1">
    <location>
        <begin position="215"/>
        <end position="230"/>
    </location>
</feature>
<name>A0A2K3Q6Z4_9HYPO</name>
<reference evidence="2 3" key="1">
    <citation type="submission" date="2017-08" db="EMBL/GenBank/DDBJ databases">
        <title>Harnessing the power of phylogenomics to disentangle the directionality and signatures of interkingdom host jumping in the parasitic fungal genus Tolypocladium.</title>
        <authorList>
            <person name="Quandt C.A."/>
            <person name="Patterson W."/>
            <person name="Spatafora J.W."/>
        </authorList>
    </citation>
    <scope>NUCLEOTIDE SEQUENCE [LARGE SCALE GENOMIC DNA]</scope>
    <source>
        <strain evidence="2 3">CBS 113982</strain>
    </source>
</reference>
<feature type="region of interest" description="Disordered" evidence="1">
    <location>
        <begin position="204"/>
        <end position="252"/>
    </location>
</feature>
<feature type="compositionally biased region" description="Basic residues" evidence="1">
    <location>
        <begin position="172"/>
        <end position="191"/>
    </location>
</feature>
<sequence>MLAGGRRWLCPTGQGNAGKRGRIPHLFGCCIVRARPAAVPPALRYVPGGQSRGSIRAGARLGAAQRPSAPAPANRTPRLGGAPATARQPCHLFLRVDSVLKRWRGNGDEYMSAAAHSVPPVLHLIRPSPVAASPRVGQPATTELLSSAAARPDRRPPSPSVGPSVRSARDAPRRRHGAIKLRHRRHHHRPVRHPGRRVLWHLEAGAHGEAGPQRHLGDERDERIERDSRRLTPLADAARRRRSTTTDAAGRAHRRLLRGPRRWVSTGRICRGTSKIGATSIWGRHVLGDDN</sequence>
<dbReference type="EMBL" id="NRSZ01001108">
    <property type="protein sequence ID" value="PNY23342.1"/>
    <property type="molecule type" value="Genomic_DNA"/>
</dbReference>
<organism evidence="2 3">
    <name type="scientific">Tolypocladium capitatum</name>
    <dbReference type="NCBI Taxonomy" id="45235"/>
    <lineage>
        <taxon>Eukaryota</taxon>
        <taxon>Fungi</taxon>
        <taxon>Dikarya</taxon>
        <taxon>Ascomycota</taxon>
        <taxon>Pezizomycotina</taxon>
        <taxon>Sordariomycetes</taxon>
        <taxon>Hypocreomycetidae</taxon>
        <taxon>Hypocreales</taxon>
        <taxon>Ophiocordycipitaceae</taxon>
        <taxon>Tolypocladium</taxon>
    </lineage>
</organism>
<gene>
    <name evidence="2" type="ORF">TCAP_06709</name>
</gene>
<evidence type="ECO:0000313" key="2">
    <source>
        <dbReference type="EMBL" id="PNY23342.1"/>
    </source>
</evidence>
<evidence type="ECO:0000256" key="1">
    <source>
        <dbReference type="SAM" id="MobiDB-lite"/>
    </source>
</evidence>
<feature type="region of interest" description="Disordered" evidence="1">
    <location>
        <begin position="60"/>
        <end position="85"/>
    </location>
</feature>
<evidence type="ECO:0000313" key="3">
    <source>
        <dbReference type="Proteomes" id="UP000236621"/>
    </source>
</evidence>
<accession>A0A2K3Q6Z4</accession>
<keyword evidence="3" id="KW-1185">Reference proteome</keyword>
<comment type="caution">
    <text evidence="2">The sequence shown here is derived from an EMBL/GenBank/DDBJ whole genome shotgun (WGS) entry which is preliminary data.</text>
</comment>
<dbReference type="AlphaFoldDB" id="A0A2K3Q6Z4"/>
<dbReference type="Proteomes" id="UP000236621">
    <property type="component" value="Unassembled WGS sequence"/>
</dbReference>
<proteinExistence type="predicted"/>
<protein>
    <submittedName>
        <fullName evidence="2">Uncharacterized protein</fullName>
    </submittedName>
</protein>
<feature type="region of interest" description="Disordered" evidence="1">
    <location>
        <begin position="146"/>
        <end position="191"/>
    </location>
</feature>